<dbReference type="InterPro" id="IPR013520">
    <property type="entry name" value="Ribonucl_H"/>
</dbReference>
<keyword evidence="5" id="KW-1185">Reference proteome</keyword>
<accession>A0A7W5TU11</accession>
<dbReference type="GO" id="GO:0008408">
    <property type="term" value="F:3'-5' exonuclease activity"/>
    <property type="evidence" value="ECO:0007669"/>
    <property type="project" value="TreeGrafter"/>
</dbReference>
<keyword evidence="4" id="KW-0808">Transferase</keyword>
<dbReference type="CDD" id="cd17748">
    <property type="entry name" value="BRCT_DNA_ligase_like"/>
    <property type="match status" value="1"/>
</dbReference>
<keyword evidence="1" id="KW-0540">Nuclease</keyword>
<dbReference type="GO" id="GO:0003887">
    <property type="term" value="F:DNA-directed DNA polymerase activity"/>
    <property type="evidence" value="ECO:0007669"/>
    <property type="project" value="UniProtKB-EC"/>
</dbReference>
<evidence type="ECO:0000256" key="1">
    <source>
        <dbReference type="ARBA" id="ARBA00022839"/>
    </source>
</evidence>
<keyword evidence="1" id="KW-0378">Hydrolase</keyword>
<evidence type="ECO:0000256" key="2">
    <source>
        <dbReference type="SAM" id="MobiDB-lite"/>
    </source>
</evidence>
<dbReference type="InterPro" id="IPR012337">
    <property type="entry name" value="RNaseH-like_sf"/>
</dbReference>
<dbReference type="InterPro" id="IPR036397">
    <property type="entry name" value="RNaseH_sf"/>
</dbReference>
<dbReference type="Gene3D" id="3.40.50.10190">
    <property type="entry name" value="BRCT domain"/>
    <property type="match status" value="1"/>
</dbReference>
<evidence type="ECO:0000313" key="5">
    <source>
        <dbReference type="Proteomes" id="UP000547528"/>
    </source>
</evidence>
<dbReference type="GO" id="GO:0003676">
    <property type="term" value="F:nucleic acid binding"/>
    <property type="evidence" value="ECO:0007669"/>
    <property type="project" value="InterPro"/>
</dbReference>
<dbReference type="EC" id="2.7.7.7" evidence="4"/>
<gene>
    <name evidence="4" type="ORF">FHX47_000897</name>
</gene>
<dbReference type="Gene3D" id="3.30.420.10">
    <property type="entry name" value="Ribonuclease H-like superfamily/Ribonuclease H"/>
    <property type="match status" value="1"/>
</dbReference>
<keyword evidence="4" id="KW-0548">Nucleotidyltransferase</keyword>
<organism evidence="4 5">
    <name type="scientific">Garicola koreensis</name>
    <dbReference type="NCBI Taxonomy" id="1262554"/>
    <lineage>
        <taxon>Bacteria</taxon>
        <taxon>Bacillati</taxon>
        <taxon>Actinomycetota</taxon>
        <taxon>Actinomycetes</taxon>
        <taxon>Micrococcales</taxon>
        <taxon>Micrococcaceae</taxon>
        <taxon>Garicola</taxon>
    </lineage>
</organism>
<dbReference type="PANTHER" id="PTHR30231">
    <property type="entry name" value="DNA POLYMERASE III SUBUNIT EPSILON"/>
    <property type="match status" value="1"/>
</dbReference>
<dbReference type="InterPro" id="IPR036420">
    <property type="entry name" value="BRCT_dom_sf"/>
</dbReference>
<comment type="caution">
    <text evidence="4">The sequence shown here is derived from an EMBL/GenBank/DDBJ whole genome shotgun (WGS) entry which is preliminary data.</text>
</comment>
<dbReference type="GO" id="GO:0005829">
    <property type="term" value="C:cytosol"/>
    <property type="evidence" value="ECO:0007669"/>
    <property type="project" value="TreeGrafter"/>
</dbReference>
<protein>
    <submittedName>
        <fullName evidence="4">DNA polymerase-3 subunit epsilon</fullName>
        <ecNumber evidence="4">2.7.7.7</ecNumber>
    </submittedName>
</protein>
<dbReference type="RefSeq" id="WP_183357638.1">
    <property type="nucleotide sequence ID" value="NZ_BAABKR010000001.1"/>
</dbReference>
<feature type="region of interest" description="Disordered" evidence="2">
    <location>
        <begin position="366"/>
        <end position="388"/>
    </location>
</feature>
<dbReference type="AlphaFoldDB" id="A0A7W5TU11"/>
<dbReference type="SUPFAM" id="SSF52113">
    <property type="entry name" value="BRCT domain"/>
    <property type="match status" value="1"/>
</dbReference>
<reference evidence="4 5" key="1">
    <citation type="submission" date="2020-08" db="EMBL/GenBank/DDBJ databases">
        <title>Sequencing the genomes of 1000 actinobacteria strains.</title>
        <authorList>
            <person name="Klenk H.-P."/>
        </authorList>
    </citation>
    <scope>NUCLEOTIDE SEQUENCE [LARGE SCALE GENOMIC DNA]</scope>
    <source>
        <strain evidence="4 5">DSM 28238</strain>
    </source>
</reference>
<dbReference type="FunFam" id="3.30.420.10:FF:000045">
    <property type="entry name" value="3'-5' exonuclease DinG"/>
    <property type="match status" value="1"/>
</dbReference>
<dbReference type="Pfam" id="PF00929">
    <property type="entry name" value="RNase_T"/>
    <property type="match status" value="1"/>
</dbReference>
<keyword evidence="1" id="KW-0269">Exonuclease</keyword>
<sequence>MNPVSSLAGLRPPRVAGLNFTAVDFETANGFRGSPCAIGLVRVRDGNVDELYFRRIRPPAGFDRFDPRNSAVHGITAQRVADEPRFAEVFSEVAAFIGDDTLVAHNAAFDVEVFESSLEVSGLDSPGLRALCSVRLARAVYKLDSHTLPNAAAEAGFHLKHHHHALWDARAAAAIVVDIAQREKVGDLHALFGRHFIAPQECEPWKAPRDYESRATRQVRSYGSIFDASLAGADGTGVEDDALPELMQWQDEGPNLPPNPEADSQHPLFGHHVAFTGTLAVPRTQAKALAAHCGATTSSRVTGSTTLLVIGDGFAVEDLDEQHQAALGKGHPLKARKAREALQRVGEGQSIRLISESDYRQMLGQLWPSGTGTADTGSADAGPATAAQ</sequence>
<dbReference type="EMBL" id="JACIBT010000001">
    <property type="protein sequence ID" value="MBB3667304.1"/>
    <property type="molecule type" value="Genomic_DNA"/>
</dbReference>
<dbReference type="Proteomes" id="UP000547528">
    <property type="component" value="Unassembled WGS sequence"/>
</dbReference>
<evidence type="ECO:0000313" key="4">
    <source>
        <dbReference type="EMBL" id="MBB3667304.1"/>
    </source>
</evidence>
<dbReference type="CDD" id="cd06130">
    <property type="entry name" value="DNA_pol_III_epsilon_like"/>
    <property type="match status" value="1"/>
</dbReference>
<evidence type="ECO:0000259" key="3">
    <source>
        <dbReference type="SMART" id="SM00479"/>
    </source>
</evidence>
<dbReference type="PANTHER" id="PTHR30231:SF42">
    <property type="entry name" value="EXONUCLEASE"/>
    <property type="match status" value="1"/>
</dbReference>
<name>A0A7W5TU11_9MICC</name>
<proteinExistence type="predicted"/>
<feature type="domain" description="Exonuclease" evidence="3">
    <location>
        <begin position="19"/>
        <end position="185"/>
    </location>
</feature>
<dbReference type="SUPFAM" id="SSF53098">
    <property type="entry name" value="Ribonuclease H-like"/>
    <property type="match status" value="1"/>
</dbReference>
<dbReference type="SMART" id="SM00479">
    <property type="entry name" value="EXOIII"/>
    <property type="match status" value="1"/>
</dbReference>